<evidence type="ECO:0000313" key="9">
    <source>
        <dbReference type="Proteomes" id="UP000183162"/>
    </source>
</evidence>
<organism evidence="8 9">
    <name type="scientific">Streptococcus equinus</name>
    <name type="common">Streptococcus bovis</name>
    <dbReference type="NCBI Taxonomy" id="1335"/>
    <lineage>
        <taxon>Bacteria</taxon>
        <taxon>Bacillati</taxon>
        <taxon>Bacillota</taxon>
        <taxon>Bacilli</taxon>
        <taxon>Lactobacillales</taxon>
        <taxon>Streptococcaceae</taxon>
        <taxon>Streptococcus</taxon>
    </lineage>
</organism>
<proteinExistence type="inferred from homology"/>
<name>A0A1G9K6C7_STREI</name>
<evidence type="ECO:0000256" key="2">
    <source>
        <dbReference type="ARBA" id="ARBA00022649"/>
    </source>
</evidence>
<evidence type="ECO:0000256" key="3">
    <source>
        <dbReference type="ARBA" id="ARBA00022722"/>
    </source>
</evidence>
<dbReference type="InterPro" id="IPR012933">
    <property type="entry name" value="HicA_mRNA_interferase"/>
</dbReference>
<keyword evidence="7" id="KW-0346">Stress response</keyword>
<reference evidence="8 9" key="1">
    <citation type="submission" date="2016-10" db="EMBL/GenBank/DDBJ databases">
        <authorList>
            <person name="de Groot N.N."/>
        </authorList>
    </citation>
    <scope>NUCLEOTIDE SEQUENCE [LARGE SCALE GENOMIC DNA]</scope>
    <source>
        <strain evidence="8 9">Sb09</strain>
    </source>
</reference>
<dbReference type="EMBL" id="FNGX01000002">
    <property type="protein sequence ID" value="SDL44803.1"/>
    <property type="molecule type" value="Genomic_DNA"/>
</dbReference>
<evidence type="ECO:0000256" key="6">
    <source>
        <dbReference type="ARBA" id="ARBA00022884"/>
    </source>
</evidence>
<protein>
    <submittedName>
        <fullName evidence="8">Predicted RNA binding protein YcfA, dsRBD-like fold, HicA-like mRNA interferase family</fullName>
    </submittedName>
</protein>
<keyword evidence="5" id="KW-0378">Hydrolase</keyword>
<dbReference type="OrthoDB" id="286048at2"/>
<sequence length="61" mass="6764">MPKTGKELAKIAISKGWKEVRVKGSHHQFKKDGKAYIVTIPIHGNKVVGAGLERKILKDLD</sequence>
<dbReference type="GO" id="GO:0016787">
    <property type="term" value="F:hydrolase activity"/>
    <property type="evidence" value="ECO:0007669"/>
    <property type="project" value="UniProtKB-KW"/>
</dbReference>
<keyword evidence="6" id="KW-0694">RNA-binding</keyword>
<dbReference type="InterPro" id="IPR038570">
    <property type="entry name" value="HicA_sf"/>
</dbReference>
<dbReference type="Gene3D" id="3.30.920.30">
    <property type="entry name" value="Hypothetical protein"/>
    <property type="match status" value="1"/>
</dbReference>
<evidence type="ECO:0000313" key="8">
    <source>
        <dbReference type="EMBL" id="SDL44803.1"/>
    </source>
</evidence>
<dbReference type="RefSeq" id="WP_039698070.1">
    <property type="nucleotide sequence ID" value="NZ_CP076703.1"/>
</dbReference>
<keyword evidence="3" id="KW-0540">Nuclease</keyword>
<dbReference type="Pfam" id="PF07927">
    <property type="entry name" value="HicA_toxin"/>
    <property type="match status" value="1"/>
</dbReference>
<evidence type="ECO:0000256" key="1">
    <source>
        <dbReference type="ARBA" id="ARBA00006620"/>
    </source>
</evidence>
<keyword evidence="4" id="KW-0255">Endonuclease</keyword>
<dbReference type="GO" id="GO:0003729">
    <property type="term" value="F:mRNA binding"/>
    <property type="evidence" value="ECO:0007669"/>
    <property type="project" value="InterPro"/>
</dbReference>
<comment type="similarity">
    <text evidence="1">Belongs to the HicA mRNA interferase family.</text>
</comment>
<evidence type="ECO:0000256" key="7">
    <source>
        <dbReference type="ARBA" id="ARBA00023016"/>
    </source>
</evidence>
<dbReference type="GO" id="GO:0004519">
    <property type="term" value="F:endonuclease activity"/>
    <property type="evidence" value="ECO:0007669"/>
    <property type="project" value="UniProtKB-KW"/>
</dbReference>
<evidence type="ECO:0000256" key="4">
    <source>
        <dbReference type="ARBA" id="ARBA00022759"/>
    </source>
</evidence>
<evidence type="ECO:0000256" key="5">
    <source>
        <dbReference type="ARBA" id="ARBA00022801"/>
    </source>
</evidence>
<dbReference type="AlphaFoldDB" id="A0A1G9K6C7"/>
<dbReference type="SUPFAM" id="SSF54786">
    <property type="entry name" value="YcfA/nrd intein domain"/>
    <property type="match status" value="1"/>
</dbReference>
<dbReference type="Proteomes" id="UP000183162">
    <property type="component" value="Unassembled WGS sequence"/>
</dbReference>
<accession>A0A1G9K6C7</accession>
<gene>
    <name evidence="8" type="ORF">SAMN05216400_0686</name>
</gene>
<keyword evidence="2" id="KW-1277">Toxin-antitoxin system</keyword>